<dbReference type="InterPro" id="IPR016169">
    <property type="entry name" value="FAD-bd_PCMH_sub2"/>
</dbReference>
<dbReference type="GO" id="GO:0071949">
    <property type="term" value="F:FAD binding"/>
    <property type="evidence" value="ECO:0007669"/>
    <property type="project" value="InterPro"/>
</dbReference>
<proteinExistence type="predicted"/>
<dbReference type="InterPro" id="IPR016166">
    <property type="entry name" value="FAD-bd_PCMH"/>
</dbReference>
<dbReference type="SMART" id="SM01092">
    <property type="entry name" value="CO_deh_flav_C"/>
    <property type="match status" value="1"/>
</dbReference>
<dbReference type="InterPro" id="IPR005107">
    <property type="entry name" value="CO_DH_flav_C"/>
</dbReference>
<sequence length="264" mass="29208">MIQIQTYVQAQTLEEAWQLNQKRSARILGGMLWLKMESLPVSTAIDLCRLGLDAIEETEEQFTLGAMVTLRQIEQHAGLNAYTQGAAARAVQDIVGVQFRNMATLGGSLWSRFGFSDLLTWMLSMDTWVQLYRGGLVPLEQFAAMPYDRDLLVRVIVYKRPGRFAYQAMRNQRTDIPVLNCAFSQMEGVCRAVVGARPGKAIVLRDEAGLLAGGITPERARAFAQWAAERTPTGSNSRGSAAYRTHLVKVLVRRAAEEAGGNAL</sequence>
<evidence type="ECO:0000256" key="2">
    <source>
        <dbReference type="ARBA" id="ARBA00022827"/>
    </source>
</evidence>
<dbReference type="GO" id="GO:0016491">
    <property type="term" value="F:oxidoreductase activity"/>
    <property type="evidence" value="ECO:0007669"/>
    <property type="project" value="UniProtKB-KW"/>
</dbReference>
<reference evidence="5" key="2">
    <citation type="submission" date="2021-04" db="EMBL/GenBank/DDBJ databases">
        <authorList>
            <person name="Gilroy R."/>
        </authorList>
    </citation>
    <scope>NUCLEOTIDE SEQUENCE</scope>
    <source>
        <strain evidence="5">ChiBcec16-3735</strain>
    </source>
</reference>
<dbReference type="PANTHER" id="PTHR42659:SF2">
    <property type="entry name" value="XANTHINE DEHYDROGENASE SUBUNIT C-RELATED"/>
    <property type="match status" value="1"/>
</dbReference>
<evidence type="ECO:0000256" key="1">
    <source>
        <dbReference type="ARBA" id="ARBA00022630"/>
    </source>
</evidence>
<keyword evidence="3" id="KW-0560">Oxidoreductase</keyword>
<dbReference type="Pfam" id="PF00941">
    <property type="entry name" value="FAD_binding_5"/>
    <property type="match status" value="1"/>
</dbReference>
<evidence type="ECO:0000313" key="5">
    <source>
        <dbReference type="EMBL" id="HIZ58863.1"/>
    </source>
</evidence>
<protein>
    <submittedName>
        <fullName evidence="5">FAD binding domain-containing protein</fullName>
    </submittedName>
</protein>
<accession>A0A9D2FI02</accession>
<dbReference type="Gene3D" id="3.30.465.10">
    <property type="match status" value="1"/>
</dbReference>
<evidence type="ECO:0000259" key="4">
    <source>
        <dbReference type="PROSITE" id="PS51387"/>
    </source>
</evidence>
<name>A0A9D2FI02_9FIRM</name>
<dbReference type="InterPro" id="IPR002346">
    <property type="entry name" value="Mopterin_DH_FAD-bd"/>
</dbReference>
<dbReference type="AlphaFoldDB" id="A0A9D2FI02"/>
<feature type="domain" description="FAD-binding PCMH-type" evidence="4">
    <location>
        <begin position="1"/>
        <end position="162"/>
    </location>
</feature>
<comment type="caution">
    <text evidence="5">The sequence shown here is derived from an EMBL/GenBank/DDBJ whole genome shotgun (WGS) entry which is preliminary data.</text>
</comment>
<dbReference type="PROSITE" id="PS51387">
    <property type="entry name" value="FAD_PCMH"/>
    <property type="match status" value="1"/>
</dbReference>
<organism evidence="5 6">
    <name type="scientific">Candidatus Faecalibacterium gallistercoris</name>
    <dbReference type="NCBI Taxonomy" id="2838579"/>
    <lineage>
        <taxon>Bacteria</taxon>
        <taxon>Bacillati</taxon>
        <taxon>Bacillota</taxon>
        <taxon>Clostridia</taxon>
        <taxon>Eubacteriales</taxon>
        <taxon>Oscillospiraceae</taxon>
        <taxon>Faecalibacterium</taxon>
    </lineage>
</organism>
<dbReference type="EMBL" id="DXBJ01000075">
    <property type="protein sequence ID" value="HIZ58863.1"/>
    <property type="molecule type" value="Genomic_DNA"/>
</dbReference>
<keyword evidence="1" id="KW-0285">Flavoprotein</keyword>
<dbReference type="SUPFAM" id="SSF55447">
    <property type="entry name" value="CO dehydrogenase flavoprotein C-terminal domain-like"/>
    <property type="match status" value="1"/>
</dbReference>
<dbReference type="InterPro" id="IPR036318">
    <property type="entry name" value="FAD-bd_PCMH-like_sf"/>
</dbReference>
<dbReference type="Pfam" id="PF03450">
    <property type="entry name" value="CO_deh_flav_C"/>
    <property type="match status" value="1"/>
</dbReference>
<dbReference type="Proteomes" id="UP000824065">
    <property type="component" value="Unassembled WGS sequence"/>
</dbReference>
<gene>
    <name evidence="5" type="ORF">H9725_09915</name>
</gene>
<dbReference type="InterPro" id="IPR036683">
    <property type="entry name" value="CO_DH_flav_C_dom_sf"/>
</dbReference>
<dbReference type="InterPro" id="IPR051312">
    <property type="entry name" value="Diverse_Substr_Oxidored"/>
</dbReference>
<dbReference type="PANTHER" id="PTHR42659">
    <property type="entry name" value="XANTHINE DEHYDROGENASE SUBUNIT C-RELATED"/>
    <property type="match status" value="1"/>
</dbReference>
<keyword evidence="2" id="KW-0274">FAD</keyword>
<evidence type="ECO:0000256" key="3">
    <source>
        <dbReference type="ARBA" id="ARBA00023002"/>
    </source>
</evidence>
<dbReference type="SUPFAM" id="SSF56176">
    <property type="entry name" value="FAD-binding/transporter-associated domain-like"/>
    <property type="match status" value="1"/>
</dbReference>
<dbReference type="Gene3D" id="3.30.390.50">
    <property type="entry name" value="CO dehydrogenase flavoprotein, C-terminal domain"/>
    <property type="match status" value="1"/>
</dbReference>
<evidence type="ECO:0000313" key="6">
    <source>
        <dbReference type="Proteomes" id="UP000824065"/>
    </source>
</evidence>
<reference evidence="5" key="1">
    <citation type="journal article" date="2021" name="PeerJ">
        <title>Extensive microbial diversity within the chicken gut microbiome revealed by metagenomics and culture.</title>
        <authorList>
            <person name="Gilroy R."/>
            <person name="Ravi A."/>
            <person name="Getino M."/>
            <person name="Pursley I."/>
            <person name="Horton D.L."/>
            <person name="Alikhan N.F."/>
            <person name="Baker D."/>
            <person name="Gharbi K."/>
            <person name="Hall N."/>
            <person name="Watson M."/>
            <person name="Adriaenssens E.M."/>
            <person name="Foster-Nyarko E."/>
            <person name="Jarju S."/>
            <person name="Secka A."/>
            <person name="Antonio M."/>
            <person name="Oren A."/>
            <person name="Chaudhuri R.R."/>
            <person name="La Ragione R."/>
            <person name="Hildebrand F."/>
            <person name="Pallen M.J."/>
        </authorList>
    </citation>
    <scope>NUCLEOTIDE SEQUENCE</scope>
    <source>
        <strain evidence="5">ChiBcec16-3735</strain>
    </source>
</reference>